<proteinExistence type="predicted"/>
<organism evidence="4 5">
    <name type="scientific">Gelidibacter algens</name>
    <dbReference type="NCBI Taxonomy" id="49280"/>
    <lineage>
        <taxon>Bacteria</taxon>
        <taxon>Pseudomonadati</taxon>
        <taxon>Bacteroidota</taxon>
        <taxon>Flavobacteriia</taxon>
        <taxon>Flavobacteriales</taxon>
        <taxon>Flavobacteriaceae</taxon>
        <taxon>Gelidibacter</taxon>
    </lineage>
</organism>
<evidence type="ECO:0000259" key="3">
    <source>
        <dbReference type="SMART" id="SM00829"/>
    </source>
</evidence>
<keyword evidence="1" id="KW-0521">NADP</keyword>
<dbReference type="NCBIfam" id="TIGR02824">
    <property type="entry name" value="quinone_pig3"/>
    <property type="match status" value="1"/>
</dbReference>
<evidence type="ECO:0000256" key="2">
    <source>
        <dbReference type="ARBA" id="ARBA00023002"/>
    </source>
</evidence>
<name>A0A1A7R5L3_9FLAO</name>
<dbReference type="RefSeq" id="WP_066430271.1">
    <property type="nucleotide sequence ID" value="NZ_LZRN01000002.1"/>
</dbReference>
<reference evidence="4 5" key="1">
    <citation type="submission" date="2018-06" db="EMBL/GenBank/DDBJ databases">
        <title>Genomic Encyclopedia of Archaeal and Bacterial Type Strains, Phase II (KMG-II): from individual species to whole genera.</title>
        <authorList>
            <person name="Goeker M."/>
        </authorList>
    </citation>
    <scope>NUCLEOTIDE SEQUENCE [LARGE SCALE GENOMIC DNA]</scope>
    <source>
        <strain evidence="4 5">DSM 12408</strain>
    </source>
</reference>
<evidence type="ECO:0000313" key="5">
    <source>
        <dbReference type="Proteomes" id="UP000248987"/>
    </source>
</evidence>
<dbReference type="InterPro" id="IPR020843">
    <property type="entry name" value="ER"/>
</dbReference>
<dbReference type="GO" id="GO:0070402">
    <property type="term" value="F:NADPH binding"/>
    <property type="evidence" value="ECO:0007669"/>
    <property type="project" value="TreeGrafter"/>
</dbReference>
<gene>
    <name evidence="4" type="ORF">LX77_00487</name>
</gene>
<dbReference type="SMART" id="SM00829">
    <property type="entry name" value="PKS_ER"/>
    <property type="match status" value="1"/>
</dbReference>
<dbReference type="InterPro" id="IPR036291">
    <property type="entry name" value="NAD(P)-bd_dom_sf"/>
</dbReference>
<keyword evidence="5" id="KW-1185">Reference proteome</keyword>
<dbReference type="PANTHER" id="PTHR48106:SF8">
    <property type="entry name" value="OS02G0805600 PROTEIN"/>
    <property type="match status" value="1"/>
</dbReference>
<dbReference type="InterPro" id="IPR013154">
    <property type="entry name" value="ADH-like_N"/>
</dbReference>
<evidence type="ECO:0000313" key="4">
    <source>
        <dbReference type="EMBL" id="RAJ27913.1"/>
    </source>
</evidence>
<dbReference type="SUPFAM" id="SSF51735">
    <property type="entry name" value="NAD(P)-binding Rossmann-fold domains"/>
    <property type="match status" value="1"/>
</dbReference>
<dbReference type="InterPro" id="IPR011032">
    <property type="entry name" value="GroES-like_sf"/>
</dbReference>
<dbReference type="CDD" id="cd05276">
    <property type="entry name" value="p53_inducible_oxidoreductase"/>
    <property type="match status" value="1"/>
</dbReference>
<dbReference type="Gene3D" id="3.90.180.10">
    <property type="entry name" value="Medium-chain alcohol dehydrogenases, catalytic domain"/>
    <property type="match status" value="1"/>
</dbReference>
<dbReference type="OrthoDB" id="9787435at2"/>
<dbReference type="SUPFAM" id="SSF50129">
    <property type="entry name" value="GroES-like"/>
    <property type="match status" value="1"/>
</dbReference>
<evidence type="ECO:0000256" key="1">
    <source>
        <dbReference type="ARBA" id="ARBA00022857"/>
    </source>
</evidence>
<dbReference type="GO" id="GO:0016651">
    <property type="term" value="F:oxidoreductase activity, acting on NAD(P)H"/>
    <property type="evidence" value="ECO:0007669"/>
    <property type="project" value="TreeGrafter"/>
</dbReference>
<dbReference type="AlphaFoldDB" id="A0A1A7R5L3"/>
<keyword evidence="2" id="KW-0560">Oxidoreductase</keyword>
<dbReference type="PANTHER" id="PTHR48106">
    <property type="entry name" value="QUINONE OXIDOREDUCTASE PIG3-RELATED"/>
    <property type="match status" value="1"/>
</dbReference>
<dbReference type="EMBL" id="QLLQ01000001">
    <property type="protein sequence ID" value="RAJ27913.1"/>
    <property type="molecule type" value="Genomic_DNA"/>
</dbReference>
<comment type="caution">
    <text evidence="4">The sequence shown here is derived from an EMBL/GenBank/DDBJ whole genome shotgun (WGS) entry which is preliminary data.</text>
</comment>
<feature type="domain" description="Enoyl reductase (ER)" evidence="3">
    <location>
        <begin position="10"/>
        <end position="321"/>
    </location>
</feature>
<dbReference type="STRING" id="49280.A9996_01755"/>
<dbReference type="Pfam" id="PF08240">
    <property type="entry name" value="ADH_N"/>
    <property type="match status" value="1"/>
</dbReference>
<dbReference type="Proteomes" id="UP000248987">
    <property type="component" value="Unassembled WGS sequence"/>
</dbReference>
<accession>A0A1A7R5L3</accession>
<dbReference type="Pfam" id="PF13602">
    <property type="entry name" value="ADH_zinc_N_2"/>
    <property type="match status" value="1"/>
</dbReference>
<dbReference type="Gene3D" id="3.40.50.720">
    <property type="entry name" value="NAD(P)-binding Rossmann-like Domain"/>
    <property type="match status" value="1"/>
</dbReference>
<dbReference type="InterPro" id="IPR014189">
    <property type="entry name" value="Quinone_OxRdtase_PIG3"/>
</dbReference>
<sequence length="325" mass="35495">MKAIHITTSGGPEVLQLQETPKPTLEKNQVLIKVKAAGVNRSDVITRKNMSAYGKGSNETVIPGLEVSGIITEIGAHVNDKKIGDKVCALIASGGYAEYVAVESTHCLPVPEGISLTDAAAIPETVFTVWFNVFHLGKLQPNEKLLIHGGTSGIGTMGLQMAKALGSTIYTTAGTDKKIEFLNKMNLGKAINYKKETFEEVFKDEKIDVILDMVGGDYTQKNLDILNNKGRLININGMKSTDVTIDLRTIMSKNLILTGSFLKPQSAAVKTQIAQDVEKTIWPLFQSEKIHPIIYKKFQLEDAAEAHKLMESSKHIGKILLTMES</sequence>
<protein>
    <submittedName>
        <fullName evidence="4">Putative PIG3 family NAD(P)H quinone oxidoreductase</fullName>
    </submittedName>
</protein>